<dbReference type="GO" id="GO:0003677">
    <property type="term" value="F:DNA binding"/>
    <property type="evidence" value="ECO:0007669"/>
    <property type="project" value="UniProtKB-KW"/>
</dbReference>
<organism evidence="2 3">
    <name type="scientific">Pseudonocardia oroxyli</name>
    <dbReference type="NCBI Taxonomy" id="366584"/>
    <lineage>
        <taxon>Bacteria</taxon>
        <taxon>Bacillati</taxon>
        <taxon>Actinomycetota</taxon>
        <taxon>Actinomycetes</taxon>
        <taxon>Pseudonocardiales</taxon>
        <taxon>Pseudonocardiaceae</taxon>
        <taxon>Pseudonocardia</taxon>
    </lineage>
</organism>
<dbReference type="Pfam" id="PF12802">
    <property type="entry name" value="MarR_2"/>
    <property type="match status" value="1"/>
</dbReference>
<evidence type="ECO:0000313" key="3">
    <source>
        <dbReference type="Proteomes" id="UP000198967"/>
    </source>
</evidence>
<dbReference type="EMBL" id="FNBE01000012">
    <property type="protein sequence ID" value="SDG50135.1"/>
    <property type="molecule type" value="Genomic_DNA"/>
</dbReference>
<keyword evidence="2" id="KW-0238">DNA-binding</keyword>
<dbReference type="Proteomes" id="UP000198967">
    <property type="component" value="Unassembled WGS sequence"/>
</dbReference>
<dbReference type="RefSeq" id="WP_218129891.1">
    <property type="nucleotide sequence ID" value="NZ_FNBE01000012.1"/>
</dbReference>
<dbReference type="InterPro" id="IPR000835">
    <property type="entry name" value="HTH_MarR-typ"/>
</dbReference>
<sequence>MNVGNLLFIPYRAMETEVMHALAEAGHGVLTLAQARVFQRIAPGGSRLTDLADQAQVTKQTAGVLVDQLQRAGYVQRVPDPSDGRARLVTFTDLGWRACVVANDTVAQIEARWADHLGDDMPALRRALTRLREITDPYAT</sequence>
<feature type="domain" description="HTH marR-type" evidence="1">
    <location>
        <begin position="1"/>
        <end position="133"/>
    </location>
</feature>
<dbReference type="InterPro" id="IPR039422">
    <property type="entry name" value="MarR/SlyA-like"/>
</dbReference>
<dbReference type="GO" id="GO:0003700">
    <property type="term" value="F:DNA-binding transcription factor activity"/>
    <property type="evidence" value="ECO:0007669"/>
    <property type="project" value="InterPro"/>
</dbReference>
<reference evidence="2 3" key="1">
    <citation type="submission" date="2016-10" db="EMBL/GenBank/DDBJ databases">
        <authorList>
            <person name="de Groot N.N."/>
        </authorList>
    </citation>
    <scope>NUCLEOTIDE SEQUENCE [LARGE SCALE GENOMIC DNA]</scope>
    <source>
        <strain evidence="2 3">CGMCC 4.3143</strain>
    </source>
</reference>
<keyword evidence="3" id="KW-1185">Reference proteome</keyword>
<evidence type="ECO:0000313" key="2">
    <source>
        <dbReference type="EMBL" id="SDG50135.1"/>
    </source>
</evidence>
<dbReference type="InterPro" id="IPR036388">
    <property type="entry name" value="WH-like_DNA-bd_sf"/>
</dbReference>
<dbReference type="GO" id="GO:0006950">
    <property type="term" value="P:response to stress"/>
    <property type="evidence" value="ECO:0007669"/>
    <property type="project" value="TreeGrafter"/>
</dbReference>
<proteinExistence type="predicted"/>
<evidence type="ECO:0000259" key="1">
    <source>
        <dbReference type="PROSITE" id="PS50995"/>
    </source>
</evidence>
<dbReference type="SUPFAM" id="SSF46785">
    <property type="entry name" value="Winged helix' DNA-binding domain"/>
    <property type="match status" value="1"/>
</dbReference>
<dbReference type="AlphaFoldDB" id="A0A1G7UR85"/>
<dbReference type="PANTHER" id="PTHR33164:SF99">
    <property type="entry name" value="MARR FAMILY REGULATORY PROTEIN"/>
    <property type="match status" value="1"/>
</dbReference>
<protein>
    <submittedName>
        <fullName evidence="2">DNA-binding transcriptional regulator, MarR family</fullName>
    </submittedName>
</protein>
<name>A0A1G7UR85_PSEOR</name>
<accession>A0A1G7UR85</accession>
<dbReference type="PANTHER" id="PTHR33164">
    <property type="entry name" value="TRANSCRIPTIONAL REGULATOR, MARR FAMILY"/>
    <property type="match status" value="1"/>
</dbReference>
<gene>
    <name evidence="2" type="ORF">SAMN05216377_112130</name>
</gene>
<dbReference type="STRING" id="366584.SAMN05216377_112130"/>
<dbReference type="Gene3D" id="1.10.10.10">
    <property type="entry name" value="Winged helix-like DNA-binding domain superfamily/Winged helix DNA-binding domain"/>
    <property type="match status" value="1"/>
</dbReference>
<dbReference type="SMART" id="SM00347">
    <property type="entry name" value="HTH_MARR"/>
    <property type="match status" value="1"/>
</dbReference>
<dbReference type="PROSITE" id="PS50995">
    <property type="entry name" value="HTH_MARR_2"/>
    <property type="match status" value="1"/>
</dbReference>
<dbReference type="InterPro" id="IPR036390">
    <property type="entry name" value="WH_DNA-bd_sf"/>
</dbReference>